<dbReference type="PANTHER" id="PTHR48083">
    <property type="entry name" value="MEDIUM-CHAIN SPECIFIC ACYL-COA DEHYDROGENASE, MITOCHONDRIAL-RELATED"/>
    <property type="match status" value="1"/>
</dbReference>
<dbReference type="GO" id="GO:0005737">
    <property type="term" value="C:cytoplasm"/>
    <property type="evidence" value="ECO:0007669"/>
    <property type="project" value="TreeGrafter"/>
</dbReference>
<dbReference type="Pfam" id="PF02771">
    <property type="entry name" value="Acyl-CoA_dh_N"/>
    <property type="match status" value="1"/>
</dbReference>
<dbReference type="GO" id="GO:0050660">
    <property type="term" value="F:flavin adenine dinucleotide binding"/>
    <property type="evidence" value="ECO:0007669"/>
    <property type="project" value="InterPro"/>
</dbReference>
<protein>
    <submittedName>
        <fullName evidence="11">Acyl-CoA dehydrogenase</fullName>
    </submittedName>
</protein>
<dbReference type="Gene3D" id="1.10.540.10">
    <property type="entry name" value="Acyl-CoA dehydrogenase/oxidase, N-terminal domain"/>
    <property type="match status" value="1"/>
</dbReference>
<dbReference type="GO" id="GO:0003995">
    <property type="term" value="F:acyl-CoA dehydrogenase activity"/>
    <property type="evidence" value="ECO:0007669"/>
    <property type="project" value="InterPro"/>
</dbReference>
<dbReference type="GO" id="GO:0033539">
    <property type="term" value="P:fatty acid beta-oxidation using acyl-CoA dehydrogenase"/>
    <property type="evidence" value="ECO:0007669"/>
    <property type="project" value="TreeGrafter"/>
</dbReference>
<dbReference type="InterPro" id="IPR006091">
    <property type="entry name" value="Acyl-CoA_Oxase/DH_mid-dom"/>
</dbReference>
<keyword evidence="5 7" id="KW-0274">FAD</keyword>
<dbReference type="Proteomes" id="UP000444960">
    <property type="component" value="Unassembled WGS sequence"/>
</dbReference>
<dbReference type="InterPro" id="IPR013786">
    <property type="entry name" value="AcylCoA_DH/ox_N"/>
</dbReference>
<keyword evidence="12" id="KW-1185">Reference proteome</keyword>
<dbReference type="PROSITE" id="PS00073">
    <property type="entry name" value="ACYL_COA_DH_2"/>
    <property type="match status" value="1"/>
</dbReference>
<dbReference type="Pfam" id="PF02770">
    <property type="entry name" value="Acyl-CoA_dh_M"/>
    <property type="match status" value="1"/>
</dbReference>
<gene>
    <name evidence="11" type="ORF">nbrc107696_20730</name>
</gene>
<evidence type="ECO:0000259" key="10">
    <source>
        <dbReference type="Pfam" id="PF02771"/>
    </source>
</evidence>
<dbReference type="InterPro" id="IPR009100">
    <property type="entry name" value="AcylCoA_DH/oxidase_NM_dom_sf"/>
</dbReference>
<evidence type="ECO:0000256" key="5">
    <source>
        <dbReference type="ARBA" id="ARBA00022827"/>
    </source>
</evidence>
<dbReference type="Pfam" id="PF00441">
    <property type="entry name" value="Acyl-CoA_dh_1"/>
    <property type="match status" value="1"/>
</dbReference>
<evidence type="ECO:0000256" key="4">
    <source>
        <dbReference type="ARBA" id="ARBA00022630"/>
    </source>
</evidence>
<dbReference type="EMBL" id="BJOV01000003">
    <property type="protein sequence ID" value="GEE01627.1"/>
    <property type="molecule type" value="Genomic_DNA"/>
</dbReference>
<dbReference type="InterPro" id="IPR006089">
    <property type="entry name" value="Acyl-CoA_DH_CS"/>
</dbReference>
<keyword evidence="6 7" id="KW-0560">Oxidoreductase</keyword>
<dbReference type="InterPro" id="IPR036250">
    <property type="entry name" value="AcylCo_DH-like_C"/>
</dbReference>
<accession>A0A7I9V8H9</accession>
<keyword evidence="4 7" id="KW-0285">Flavoprotein</keyword>
<dbReference type="AlphaFoldDB" id="A0A7I9V8H9"/>
<evidence type="ECO:0000256" key="2">
    <source>
        <dbReference type="ARBA" id="ARBA00009347"/>
    </source>
</evidence>
<evidence type="ECO:0000256" key="3">
    <source>
        <dbReference type="ARBA" id="ARBA00011738"/>
    </source>
</evidence>
<dbReference type="PANTHER" id="PTHR48083:SF13">
    <property type="entry name" value="ACYL-COA DEHYDROGENASE FAMILY MEMBER 11"/>
    <property type="match status" value="1"/>
</dbReference>
<sequence>MSIDLSYRPEVVELIARTELFIAEHVLPVENEFHGDVAAAGGDDLRRDLNAKAKAAGVFAPHAPVEFGGLGLTMSERAPVFEAAGASTFGPVALHIGAPDEGNVHMLAHVADERQRHEYLAPLAAGDVRSAFAMTEPSPGAGADPNALNTTATKVDGGWKINGRKRFITGADGAGFFIIMARTSGQPGDRGGATMFLAPAETEGISVDRHIHTTDKSMIGGHCEMTFADVFVSDEDVLGAVDEGYRYAQVRLGPARMTHVMRWMGSAVRAHKVALGYVEQRQGFGGRLGDLGMIQQLVADNEIDLAAARALLVRACWELDQGSHASDATSIAKTFGAEAFSRVADRSIQMCGGLGVSEDLPLVRIANELRPFRIYDGPSEVHRWAIAKRAVGRVRKERQE</sequence>
<evidence type="ECO:0000259" key="9">
    <source>
        <dbReference type="Pfam" id="PF02770"/>
    </source>
</evidence>
<proteinExistence type="inferred from homology"/>
<dbReference type="InterPro" id="IPR009075">
    <property type="entry name" value="AcylCo_DH/oxidase_C"/>
</dbReference>
<dbReference type="Gene3D" id="2.40.110.10">
    <property type="entry name" value="Butyryl-CoA Dehydrogenase, subunit A, domain 2"/>
    <property type="match status" value="1"/>
</dbReference>
<evidence type="ECO:0000256" key="7">
    <source>
        <dbReference type="RuleBase" id="RU362125"/>
    </source>
</evidence>
<comment type="similarity">
    <text evidence="2 7">Belongs to the acyl-CoA dehydrogenase family.</text>
</comment>
<dbReference type="InterPro" id="IPR050741">
    <property type="entry name" value="Acyl-CoA_dehydrogenase"/>
</dbReference>
<evidence type="ECO:0000259" key="8">
    <source>
        <dbReference type="Pfam" id="PF00441"/>
    </source>
</evidence>
<dbReference type="InterPro" id="IPR046373">
    <property type="entry name" value="Acyl-CoA_Oxase/DH_mid-dom_sf"/>
</dbReference>
<evidence type="ECO:0000313" key="11">
    <source>
        <dbReference type="EMBL" id="GEE01627.1"/>
    </source>
</evidence>
<name>A0A7I9V8H9_9ACTN</name>
<evidence type="ECO:0000256" key="6">
    <source>
        <dbReference type="ARBA" id="ARBA00023002"/>
    </source>
</evidence>
<dbReference type="SUPFAM" id="SSF56645">
    <property type="entry name" value="Acyl-CoA dehydrogenase NM domain-like"/>
    <property type="match status" value="1"/>
</dbReference>
<evidence type="ECO:0000313" key="12">
    <source>
        <dbReference type="Proteomes" id="UP000444960"/>
    </source>
</evidence>
<dbReference type="InterPro" id="IPR037069">
    <property type="entry name" value="AcylCoA_DH/ox_N_sf"/>
</dbReference>
<dbReference type="OrthoDB" id="8876745at2"/>
<comment type="caution">
    <text evidence="11">The sequence shown here is derived from an EMBL/GenBank/DDBJ whole genome shotgun (WGS) entry which is preliminary data.</text>
</comment>
<comment type="subunit">
    <text evidence="3">Homodimer.</text>
</comment>
<organism evidence="11 12">
    <name type="scientific">Gordonia spumicola</name>
    <dbReference type="NCBI Taxonomy" id="589161"/>
    <lineage>
        <taxon>Bacteria</taxon>
        <taxon>Bacillati</taxon>
        <taxon>Actinomycetota</taxon>
        <taxon>Actinomycetes</taxon>
        <taxon>Mycobacteriales</taxon>
        <taxon>Gordoniaceae</taxon>
        <taxon>Gordonia</taxon>
    </lineage>
</organism>
<dbReference type="Gene3D" id="1.20.140.10">
    <property type="entry name" value="Butyryl-CoA Dehydrogenase, subunit A, domain 3"/>
    <property type="match status" value="1"/>
</dbReference>
<evidence type="ECO:0000256" key="1">
    <source>
        <dbReference type="ARBA" id="ARBA00001974"/>
    </source>
</evidence>
<dbReference type="RefSeq" id="WP_161895395.1">
    <property type="nucleotide sequence ID" value="NZ_BJOV01000003.1"/>
</dbReference>
<feature type="domain" description="Acyl-CoA oxidase/dehydrogenase middle" evidence="9">
    <location>
        <begin position="131"/>
        <end position="230"/>
    </location>
</feature>
<feature type="domain" description="Acyl-CoA dehydrogenase/oxidase N-terminal" evidence="10">
    <location>
        <begin position="13"/>
        <end position="127"/>
    </location>
</feature>
<dbReference type="SUPFAM" id="SSF47203">
    <property type="entry name" value="Acyl-CoA dehydrogenase C-terminal domain-like"/>
    <property type="match status" value="1"/>
</dbReference>
<reference evidence="12" key="1">
    <citation type="submission" date="2019-06" db="EMBL/GenBank/DDBJ databases">
        <title>Gordonia isolated from sludge of a wastewater treatment plant.</title>
        <authorList>
            <person name="Tamura T."/>
            <person name="Aoyama K."/>
            <person name="Kang Y."/>
            <person name="Saito S."/>
            <person name="Akiyama N."/>
            <person name="Yazawa K."/>
            <person name="Gonoi T."/>
            <person name="Mikami Y."/>
        </authorList>
    </citation>
    <scope>NUCLEOTIDE SEQUENCE [LARGE SCALE GENOMIC DNA]</scope>
    <source>
        <strain evidence="12">NBRC 107696</strain>
    </source>
</reference>
<feature type="domain" description="Acyl-CoA dehydrogenase/oxidase C-terminal" evidence="8">
    <location>
        <begin position="243"/>
        <end position="390"/>
    </location>
</feature>
<comment type="cofactor">
    <cofactor evidence="1 7">
        <name>FAD</name>
        <dbReference type="ChEBI" id="CHEBI:57692"/>
    </cofactor>
</comment>